<evidence type="ECO:0000313" key="2">
    <source>
        <dbReference type="EMBL" id="MEW9305266.1"/>
    </source>
</evidence>
<organism evidence="2 3">
    <name type="scientific">Labrys neptuniae</name>
    <dbReference type="NCBI Taxonomy" id="376174"/>
    <lineage>
        <taxon>Bacteria</taxon>
        <taxon>Pseudomonadati</taxon>
        <taxon>Pseudomonadota</taxon>
        <taxon>Alphaproteobacteria</taxon>
        <taxon>Hyphomicrobiales</taxon>
        <taxon>Xanthobacteraceae</taxon>
        <taxon>Labrys</taxon>
    </lineage>
</organism>
<feature type="signal peptide" evidence="1">
    <location>
        <begin position="1"/>
        <end position="24"/>
    </location>
</feature>
<gene>
    <name evidence="2" type="ORF">ABXS05_06950</name>
</gene>
<dbReference type="Proteomes" id="UP001555786">
    <property type="component" value="Unassembled WGS sequence"/>
</dbReference>
<comment type="caution">
    <text evidence="2">The sequence shown here is derived from an EMBL/GenBank/DDBJ whole genome shotgun (WGS) entry which is preliminary data.</text>
</comment>
<proteinExistence type="predicted"/>
<evidence type="ECO:0000256" key="1">
    <source>
        <dbReference type="SAM" id="SignalP"/>
    </source>
</evidence>
<reference evidence="2 3" key="1">
    <citation type="submission" date="2024-07" db="EMBL/GenBank/DDBJ databases">
        <title>Description of Labrys sedimenti sp. nov., isolated from a diclofenac-degrading enrichment culture.</title>
        <authorList>
            <person name="Tancsics A."/>
            <person name="Csepanyi A."/>
        </authorList>
    </citation>
    <scope>NUCLEOTIDE SEQUENCE [LARGE SCALE GENOMIC DNA]</scope>
    <source>
        <strain evidence="2 3">LMG 23578</strain>
    </source>
</reference>
<keyword evidence="3" id="KW-1185">Reference proteome</keyword>
<keyword evidence="1" id="KW-0732">Signal</keyword>
<dbReference type="RefSeq" id="WP_311941483.1">
    <property type="nucleotide sequence ID" value="NZ_JAVSCS010000033.1"/>
</dbReference>
<dbReference type="EMBL" id="JBFNQD010000001">
    <property type="protein sequence ID" value="MEW9305266.1"/>
    <property type="molecule type" value="Genomic_DNA"/>
</dbReference>
<accession>A0ABV3PI09</accession>
<protein>
    <submittedName>
        <fullName evidence="2">Uncharacterized protein</fullName>
    </submittedName>
</protein>
<sequence>MKKVNKLILAIAAGVAIAPSFAYAGPKQVTVPRGKPYPVLAIGIYGAGTCEVYPVRDIRIASGPAHGAAQLITVATKLGQNTGVCAGTATKAPVIVYRSAANYTGVDHITVTWMAPSHTDNVRFVPNEMEIEITVK</sequence>
<feature type="chain" id="PRO_5047065553" evidence="1">
    <location>
        <begin position="25"/>
        <end position="136"/>
    </location>
</feature>
<name>A0ABV3PI09_9HYPH</name>
<evidence type="ECO:0000313" key="3">
    <source>
        <dbReference type="Proteomes" id="UP001555786"/>
    </source>
</evidence>